<dbReference type="RefSeq" id="WP_054022858.1">
    <property type="nucleotide sequence ID" value="NZ_BBYR01000125.1"/>
</dbReference>
<reference evidence="2 3" key="2">
    <citation type="journal article" date="2016" name="Science">
        <title>A bacterium that degrades and assimilates poly(ethylene terephthalate).</title>
        <authorList>
            <person name="Yoshida S."/>
            <person name="Hiraga K."/>
            <person name="Takehana T."/>
            <person name="Taniguchi I."/>
            <person name="Yamaji H."/>
            <person name="Maeda Y."/>
            <person name="Toyohara K."/>
            <person name="Miyamoto K."/>
            <person name="Kimura Y."/>
            <person name="Oda K."/>
        </authorList>
    </citation>
    <scope>NUCLEOTIDE SEQUENCE [LARGE SCALE GENOMIC DNA]</scope>
    <source>
        <strain evidence="3">NBRC 110686 / TISTR 2288 / 201-F6</strain>
    </source>
</reference>
<feature type="domain" description="RES" evidence="1">
    <location>
        <begin position="32"/>
        <end position="159"/>
    </location>
</feature>
<reference evidence="3" key="1">
    <citation type="submission" date="2015-07" db="EMBL/GenBank/DDBJ databases">
        <title>Discovery of a poly(ethylene terephthalate assimilation.</title>
        <authorList>
            <person name="Yoshida S."/>
            <person name="Hiraga K."/>
            <person name="Takehana T."/>
            <person name="Taniguchi I."/>
            <person name="Yamaji H."/>
            <person name="Maeda Y."/>
            <person name="Toyohara K."/>
            <person name="Miyamoto K."/>
            <person name="Kimura Y."/>
            <person name="Oda K."/>
        </authorList>
    </citation>
    <scope>NUCLEOTIDE SEQUENCE [LARGE SCALE GENOMIC DNA]</scope>
    <source>
        <strain evidence="3">NBRC 110686 / TISTR 2288 / 201-F6</strain>
    </source>
</reference>
<sequence>MIHDPDLLDQLDALPKEAFDGEVFRGTRQSLDPLASSYSGGRWMQRDGAAVLYTSLAREGALAEISFHWGQLNPRPTKPVMLHTLRVVAHRTLKLVRADLATLGVPESAYGGVNMPRTQEIGAAVEFLGCDGLIAPCARWSCDNLILFPDRMGIDATMEIVHSEAVDWVTWATRYGLIT</sequence>
<evidence type="ECO:0000313" key="3">
    <source>
        <dbReference type="Proteomes" id="UP000037660"/>
    </source>
</evidence>
<protein>
    <recommendedName>
        <fullName evidence="1">RES domain-containing protein</fullName>
    </recommendedName>
</protein>
<keyword evidence="3" id="KW-1185">Reference proteome</keyword>
<name>A0A0K8P8Q5_PISS1</name>
<evidence type="ECO:0000313" key="2">
    <source>
        <dbReference type="EMBL" id="GAP39028.1"/>
    </source>
</evidence>
<gene>
    <name evidence="2" type="ORF">ISF6_0555</name>
</gene>
<dbReference type="EMBL" id="BBYR01000125">
    <property type="protein sequence ID" value="GAP39028.1"/>
    <property type="molecule type" value="Genomic_DNA"/>
</dbReference>
<dbReference type="OrthoDB" id="9153180at2"/>
<dbReference type="AlphaFoldDB" id="A0A0K8P8Q5"/>
<dbReference type="Proteomes" id="UP000037660">
    <property type="component" value="Unassembled WGS sequence"/>
</dbReference>
<comment type="caution">
    <text evidence="2">The sequence shown here is derived from an EMBL/GenBank/DDBJ whole genome shotgun (WGS) entry which is preliminary data.</text>
</comment>
<proteinExistence type="predicted"/>
<dbReference type="InterPro" id="IPR014914">
    <property type="entry name" value="RES_dom"/>
</dbReference>
<dbReference type="Pfam" id="PF08808">
    <property type="entry name" value="RES"/>
    <property type="match status" value="1"/>
</dbReference>
<evidence type="ECO:0000259" key="1">
    <source>
        <dbReference type="SMART" id="SM00953"/>
    </source>
</evidence>
<accession>A0A0K8P8Q5</accession>
<dbReference type="SMART" id="SM00953">
    <property type="entry name" value="RES"/>
    <property type="match status" value="1"/>
</dbReference>
<dbReference type="STRING" id="1547922.ISF6_0555"/>
<organism evidence="2 3">
    <name type="scientific">Piscinibacter sakaiensis</name>
    <name type="common">Ideonella sakaiensis</name>
    <dbReference type="NCBI Taxonomy" id="1547922"/>
    <lineage>
        <taxon>Bacteria</taxon>
        <taxon>Pseudomonadati</taxon>
        <taxon>Pseudomonadota</taxon>
        <taxon>Betaproteobacteria</taxon>
        <taxon>Burkholderiales</taxon>
        <taxon>Sphaerotilaceae</taxon>
        <taxon>Piscinibacter</taxon>
    </lineage>
</organism>